<accession>A0A521G4C2</accession>
<evidence type="ECO:0008006" key="3">
    <source>
        <dbReference type="Google" id="ProtNLM"/>
    </source>
</evidence>
<dbReference type="EMBL" id="NQJD01000002">
    <property type="protein sequence ID" value="TAA75879.1"/>
    <property type="molecule type" value="Genomic_DNA"/>
</dbReference>
<gene>
    <name evidence="1" type="ORF">CDV28_1021</name>
</gene>
<protein>
    <recommendedName>
        <fullName evidence="3">DDE superfamily endonuclease</fullName>
    </recommendedName>
</protein>
<keyword evidence="2" id="KW-1185">Reference proteome</keyword>
<comment type="caution">
    <text evidence="1">The sequence shown here is derived from an EMBL/GenBank/DDBJ whole genome shotgun (WGS) entry which is preliminary data.</text>
</comment>
<dbReference type="Proteomes" id="UP000316238">
    <property type="component" value="Unassembled WGS sequence"/>
</dbReference>
<organism evidence="1 2">
    <name type="scientific">Candidatus Electronema aureum</name>
    <dbReference type="NCBI Taxonomy" id="2005002"/>
    <lineage>
        <taxon>Bacteria</taxon>
        <taxon>Pseudomonadati</taxon>
        <taxon>Thermodesulfobacteriota</taxon>
        <taxon>Desulfobulbia</taxon>
        <taxon>Desulfobulbales</taxon>
        <taxon>Desulfobulbaceae</taxon>
        <taxon>Candidatus Electronema</taxon>
    </lineage>
</organism>
<evidence type="ECO:0000313" key="2">
    <source>
        <dbReference type="Proteomes" id="UP000316238"/>
    </source>
</evidence>
<sequence length="88" mass="9685">MEIGTFHLPNKKALQTSSIEFEIVLVDATVQPVERPQKNSGSKHDFQVFKESGFGLSSHVLLFADAGYQGVAQILQHPNSQTSTKKTN</sequence>
<name>A0A521G4C2_9BACT</name>
<reference evidence="1" key="1">
    <citation type="submission" date="2017-07" db="EMBL/GenBank/DDBJ databases">
        <title>The cable genome - Insights into the physiology and evolution of filamentous bacteria capable of sulfide oxidation via long distance electron transfer.</title>
        <authorList>
            <person name="Thorup C."/>
            <person name="Bjerg J.T."/>
            <person name="Schreiber L."/>
            <person name="Nielsen L.P."/>
            <person name="Kjeldsen K.U."/>
            <person name="Boesen T."/>
            <person name="Boggild A."/>
            <person name="Meysman F."/>
            <person name="Geelhoed J."/>
            <person name="Schramm A."/>
        </authorList>
    </citation>
    <scope>NUCLEOTIDE SEQUENCE [LARGE SCALE GENOMIC DNA]</scope>
    <source>
        <strain evidence="1">GS</strain>
    </source>
</reference>
<evidence type="ECO:0000313" key="1">
    <source>
        <dbReference type="EMBL" id="TAA75879.1"/>
    </source>
</evidence>
<dbReference type="AlphaFoldDB" id="A0A521G4C2"/>
<proteinExistence type="predicted"/>